<protein>
    <submittedName>
        <fullName evidence="1">Uncharacterized protein</fullName>
    </submittedName>
</protein>
<dbReference type="Proteomes" id="UP000307720">
    <property type="component" value="Unassembled WGS sequence"/>
</dbReference>
<sequence>MPSWIMTVLFFAVVGVIYLVVSYIGNKIVDKGGDAIENTLKRKKNAANEEKTENLAERFRH</sequence>
<gene>
    <name evidence="1" type="ORF">E5357_12010</name>
</gene>
<dbReference type="EMBL" id="SRZB01000029">
    <property type="protein sequence ID" value="TGX97555.1"/>
    <property type="molecule type" value="Genomic_DNA"/>
</dbReference>
<proteinExistence type="predicted"/>
<organism evidence="1 2">
    <name type="scientific">Hominisplanchenecus murintestinalis</name>
    <dbReference type="NCBI Taxonomy" id="2941517"/>
    <lineage>
        <taxon>Bacteria</taxon>
        <taxon>Bacillati</taxon>
        <taxon>Bacillota</taxon>
        <taxon>Clostridia</taxon>
        <taxon>Lachnospirales</taxon>
        <taxon>Lachnospiraceae</taxon>
        <taxon>Hominisplanchenecus</taxon>
    </lineage>
</organism>
<name>A0AC61QXZ9_9FIRM</name>
<comment type="caution">
    <text evidence="1">The sequence shown here is derived from an EMBL/GenBank/DDBJ whole genome shotgun (WGS) entry which is preliminary data.</text>
</comment>
<evidence type="ECO:0000313" key="2">
    <source>
        <dbReference type="Proteomes" id="UP000307720"/>
    </source>
</evidence>
<keyword evidence="2" id="KW-1185">Reference proteome</keyword>
<evidence type="ECO:0000313" key="1">
    <source>
        <dbReference type="EMBL" id="TGX97555.1"/>
    </source>
</evidence>
<reference evidence="1" key="1">
    <citation type="submission" date="2019-04" db="EMBL/GenBank/DDBJ databases">
        <title>Microbes associate with the intestines of laboratory mice.</title>
        <authorList>
            <person name="Navarre W."/>
            <person name="Wong E."/>
            <person name="Huang K."/>
            <person name="Tropini C."/>
            <person name="Ng K."/>
            <person name="Yu B."/>
        </authorList>
    </citation>
    <scope>NUCLEOTIDE SEQUENCE</scope>
    <source>
        <strain evidence="1">NM72_1-8</strain>
    </source>
</reference>
<accession>A0AC61QXZ9</accession>